<feature type="chain" id="PRO_5045566883" description="Chalcone isomerase domain-containing protein" evidence="1">
    <location>
        <begin position="22"/>
        <end position="187"/>
    </location>
</feature>
<keyword evidence="1" id="KW-0732">Signal</keyword>
<comment type="caution">
    <text evidence="3">The sequence shown here is derived from an EMBL/GenBank/DDBJ whole genome shotgun (WGS) entry which is preliminary data.</text>
</comment>
<feature type="signal peptide" evidence="1">
    <location>
        <begin position="1"/>
        <end position="21"/>
    </location>
</feature>
<dbReference type="Proteomes" id="UP001257659">
    <property type="component" value="Unassembled WGS sequence"/>
</dbReference>
<evidence type="ECO:0000313" key="4">
    <source>
        <dbReference type="Proteomes" id="UP001257659"/>
    </source>
</evidence>
<accession>A0ABU1K642</accession>
<dbReference type="Gene3D" id="3.50.70.10">
    <property type="match status" value="1"/>
</dbReference>
<dbReference type="InterPro" id="IPR016087">
    <property type="entry name" value="Chalcone_isomerase"/>
</dbReference>
<evidence type="ECO:0000259" key="2">
    <source>
        <dbReference type="Pfam" id="PF16036"/>
    </source>
</evidence>
<dbReference type="SUPFAM" id="SSF54626">
    <property type="entry name" value="Chalcone isomerase"/>
    <property type="match status" value="1"/>
</dbReference>
<dbReference type="InterPro" id="IPR016088">
    <property type="entry name" value="Chalcone_isomerase_3-sand"/>
</dbReference>
<evidence type="ECO:0000313" key="3">
    <source>
        <dbReference type="EMBL" id="MDR6301079.1"/>
    </source>
</evidence>
<evidence type="ECO:0000256" key="1">
    <source>
        <dbReference type="SAM" id="SignalP"/>
    </source>
</evidence>
<keyword evidence="4" id="KW-1185">Reference proteome</keyword>
<organism evidence="3 4">
    <name type="scientific">Mesonia maritima</name>
    <dbReference type="NCBI Taxonomy" id="1793873"/>
    <lineage>
        <taxon>Bacteria</taxon>
        <taxon>Pseudomonadati</taxon>
        <taxon>Bacteroidota</taxon>
        <taxon>Flavobacteriia</taxon>
        <taxon>Flavobacteriales</taxon>
        <taxon>Flavobacteriaceae</taxon>
        <taxon>Mesonia</taxon>
    </lineage>
</organism>
<gene>
    <name evidence="3" type="ORF">GGR31_001726</name>
</gene>
<proteinExistence type="predicted"/>
<dbReference type="RefSeq" id="WP_309728111.1">
    <property type="nucleotide sequence ID" value="NZ_JAVDQA010000004.1"/>
</dbReference>
<dbReference type="InterPro" id="IPR036298">
    <property type="entry name" value="Chalcone_isomerase_sf"/>
</dbReference>
<dbReference type="EMBL" id="JAVDQA010000004">
    <property type="protein sequence ID" value="MDR6301079.1"/>
    <property type="molecule type" value="Genomic_DNA"/>
</dbReference>
<feature type="domain" description="Chalcone isomerase" evidence="2">
    <location>
        <begin position="21"/>
        <end position="186"/>
    </location>
</feature>
<reference evidence="3 4" key="1">
    <citation type="submission" date="2023-07" db="EMBL/GenBank/DDBJ databases">
        <title>Genomic Encyclopedia of Type Strains, Phase IV (KMG-IV): sequencing the most valuable type-strain genomes for metagenomic binning, comparative biology and taxonomic classification.</title>
        <authorList>
            <person name="Goeker M."/>
        </authorList>
    </citation>
    <scope>NUCLEOTIDE SEQUENCE [LARGE SCALE GENOMIC DNA]</scope>
    <source>
        <strain evidence="3 4">DSM 102814</strain>
    </source>
</reference>
<name>A0ABU1K642_9FLAO</name>
<dbReference type="Pfam" id="PF16036">
    <property type="entry name" value="Chalcone_3"/>
    <property type="match status" value="1"/>
</dbReference>
<sequence length="187" mass="20511">MRNIVVLLVAVCAISFTSAQTKVGGVELPNSETFGTHKLILNGAGVREKLWIDLYAGGLYLTKKSSNPEAIVNSKDAMAVKLHIVSKLISSKKMIDAVEEGFENSTNDNTGPIRKEIDQFIGLFKDEIQKGDVFDITYQPDRGGVVAYKNGEEKGLVKGMEFKKALFGIWLSNRPADDDLKEAMLGE</sequence>
<protein>
    <recommendedName>
        <fullName evidence="2">Chalcone isomerase domain-containing protein</fullName>
    </recommendedName>
</protein>